<protein>
    <submittedName>
        <fullName evidence="2">Uncharacterized protein</fullName>
    </submittedName>
</protein>
<feature type="compositionally biased region" description="Basic and acidic residues" evidence="1">
    <location>
        <begin position="1"/>
        <end position="13"/>
    </location>
</feature>
<evidence type="ECO:0000256" key="1">
    <source>
        <dbReference type="SAM" id="MobiDB-lite"/>
    </source>
</evidence>
<organism evidence="2">
    <name type="scientific">Tanacetum cinerariifolium</name>
    <name type="common">Dalmatian daisy</name>
    <name type="synonym">Chrysanthemum cinerariifolium</name>
    <dbReference type="NCBI Taxonomy" id="118510"/>
    <lineage>
        <taxon>Eukaryota</taxon>
        <taxon>Viridiplantae</taxon>
        <taxon>Streptophyta</taxon>
        <taxon>Embryophyta</taxon>
        <taxon>Tracheophyta</taxon>
        <taxon>Spermatophyta</taxon>
        <taxon>Magnoliopsida</taxon>
        <taxon>eudicotyledons</taxon>
        <taxon>Gunneridae</taxon>
        <taxon>Pentapetalae</taxon>
        <taxon>asterids</taxon>
        <taxon>campanulids</taxon>
        <taxon>Asterales</taxon>
        <taxon>Asteraceae</taxon>
        <taxon>Asteroideae</taxon>
        <taxon>Anthemideae</taxon>
        <taxon>Anthemidinae</taxon>
        <taxon>Tanacetum</taxon>
    </lineage>
</organism>
<proteinExistence type="predicted"/>
<gene>
    <name evidence="2" type="ORF">Tci_395742</name>
</gene>
<accession>A0A699HIL5</accession>
<sequence>MSLNDPPHDDEKNNSFGGKQVEQKPVAARAIPCTYSPLNPEWFKVLEEKYKDYAFTTCLSRRETVGAETSSSWG</sequence>
<reference evidence="2" key="1">
    <citation type="journal article" date="2019" name="Sci. Rep.">
        <title>Draft genome of Tanacetum cinerariifolium, the natural source of mosquito coil.</title>
        <authorList>
            <person name="Yamashiro T."/>
            <person name="Shiraishi A."/>
            <person name="Satake H."/>
            <person name="Nakayama K."/>
        </authorList>
    </citation>
    <scope>NUCLEOTIDE SEQUENCE</scope>
</reference>
<dbReference type="EMBL" id="BKCJ010162305">
    <property type="protein sequence ID" value="GEY23768.1"/>
    <property type="molecule type" value="Genomic_DNA"/>
</dbReference>
<comment type="caution">
    <text evidence="2">The sequence shown here is derived from an EMBL/GenBank/DDBJ whole genome shotgun (WGS) entry which is preliminary data.</text>
</comment>
<dbReference type="AlphaFoldDB" id="A0A699HIL5"/>
<feature type="region of interest" description="Disordered" evidence="1">
    <location>
        <begin position="1"/>
        <end position="24"/>
    </location>
</feature>
<evidence type="ECO:0000313" key="2">
    <source>
        <dbReference type="EMBL" id="GEY23768.1"/>
    </source>
</evidence>
<name>A0A699HIL5_TANCI</name>